<protein>
    <submittedName>
        <fullName evidence="1">Uncharacterized protein</fullName>
    </submittedName>
</protein>
<dbReference type="EMBL" id="GBXM01092464">
    <property type="protein sequence ID" value="JAH16113.1"/>
    <property type="molecule type" value="Transcribed_RNA"/>
</dbReference>
<reference evidence="1" key="2">
    <citation type="journal article" date="2015" name="Fish Shellfish Immunol.">
        <title>Early steps in the European eel (Anguilla anguilla)-Vibrio vulnificus interaction in the gills: Role of the RtxA13 toxin.</title>
        <authorList>
            <person name="Callol A."/>
            <person name="Pajuelo D."/>
            <person name="Ebbesson L."/>
            <person name="Teles M."/>
            <person name="MacKenzie S."/>
            <person name="Amaro C."/>
        </authorList>
    </citation>
    <scope>NUCLEOTIDE SEQUENCE</scope>
</reference>
<proteinExistence type="predicted"/>
<reference evidence="1" key="1">
    <citation type="submission" date="2014-11" db="EMBL/GenBank/DDBJ databases">
        <authorList>
            <person name="Amaro Gonzalez C."/>
        </authorList>
    </citation>
    <scope>NUCLEOTIDE SEQUENCE</scope>
</reference>
<dbReference type="AlphaFoldDB" id="A0A0E9QJ39"/>
<sequence length="32" mass="3563">MALLCRDQPCVCTPLWPVCLGQCQLRDCRGPS</sequence>
<name>A0A0E9QJ39_ANGAN</name>
<accession>A0A0E9QJ39</accession>
<evidence type="ECO:0000313" key="1">
    <source>
        <dbReference type="EMBL" id="JAH16113.1"/>
    </source>
</evidence>
<organism evidence="1">
    <name type="scientific">Anguilla anguilla</name>
    <name type="common">European freshwater eel</name>
    <name type="synonym">Muraena anguilla</name>
    <dbReference type="NCBI Taxonomy" id="7936"/>
    <lineage>
        <taxon>Eukaryota</taxon>
        <taxon>Metazoa</taxon>
        <taxon>Chordata</taxon>
        <taxon>Craniata</taxon>
        <taxon>Vertebrata</taxon>
        <taxon>Euteleostomi</taxon>
        <taxon>Actinopterygii</taxon>
        <taxon>Neopterygii</taxon>
        <taxon>Teleostei</taxon>
        <taxon>Anguilliformes</taxon>
        <taxon>Anguillidae</taxon>
        <taxon>Anguilla</taxon>
    </lineage>
</organism>